<dbReference type="EMBL" id="BGPR01016050">
    <property type="protein sequence ID" value="GBN71633.1"/>
    <property type="molecule type" value="Genomic_DNA"/>
</dbReference>
<dbReference type="EMBL" id="BGPR01016053">
    <property type="protein sequence ID" value="GBN71650.1"/>
    <property type="molecule type" value="Genomic_DNA"/>
</dbReference>
<organism evidence="1 3">
    <name type="scientific">Araneus ventricosus</name>
    <name type="common">Orbweaver spider</name>
    <name type="synonym">Epeira ventricosa</name>
    <dbReference type="NCBI Taxonomy" id="182803"/>
    <lineage>
        <taxon>Eukaryota</taxon>
        <taxon>Metazoa</taxon>
        <taxon>Ecdysozoa</taxon>
        <taxon>Arthropoda</taxon>
        <taxon>Chelicerata</taxon>
        <taxon>Arachnida</taxon>
        <taxon>Araneae</taxon>
        <taxon>Araneomorphae</taxon>
        <taxon>Entelegynae</taxon>
        <taxon>Araneoidea</taxon>
        <taxon>Araneidae</taxon>
        <taxon>Araneus</taxon>
    </lineage>
</organism>
<comment type="caution">
    <text evidence="1">The sequence shown here is derived from an EMBL/GenBank/DDBJ whole genome shotgun (WGS) entry which is preliminary data.</text>
</comment>
<dbReference type="AlphaFoldDB" id="A0A4Y2R7F6"/>
<evidence type="ECO:0000313" key="1">
    <source>
        <dbReference type="EMBL" id="GBN71633.1"/>
    </source>
</evidence>
<evidence type="ECO:0000313" key="2">
    <source>
        <dbReference type="EMBL" id="GBN71650.1"/>
    </source>
</evidence>
<name>A0A4Y2R7F6_ARAVE</name>
<gene>
    <name evidence="1" type="ORF">AVEN_103703_1</name>
    <name evidence="2" type="ORF">AVEN_15061_1</name>
</gene>
<reference evidence="1 3" key="1">
    <citation type="journal article" date="2019" name="Sci. Rep.">
        <title>Orb-weaving spider Araneus ventricosus genome elucidates the spidroin gene catalogue.</title>
        <authorList>
            <person name="Kono N."/>
            <person name="Nakamura H."/>
            <person name="Ohtoshi R."/>
            <person name="Moran D.A.P."/>
            <person name="Shinohara A."/>
            <person name="Yoshida Y."/>
            <person name="Fujiwara M."/>
            <person name="Mori M."/>
            <person name="Tomita M."/>
            <person name="Arakawa K."/>
        </authorList>
    </citation>
    <scope>NUCLEOTIDE SEQUENCE [LARGE SCALE GENOMIC DNA]</scope>
</reference>
<accession>A0A4Y2R7F6</accession>
<evidence type="ECO:0000313" key="3">
    <source>
        <dbReference type="Proteomes" id="UP000499080"/>
    </source>
</evidence>
<keyword evidence="3" id="KW-1185">Reference proteome</keyword>
<dbReference type="Proteomes" id="UP000499080">
    <property type="component" value="Unassembled WGS sequence"/>
</dbReference>
<proteinExistence type="predicted"/>
<protein>
    <submittedName>
        <fullName evidence="1">Uncharacterized protein</fullName>
    </submittedName>
</protein>
<sequence>MNPVAASTLNDRASGHRHCCRTQNGLHSEQLILPPLTWVRPVIGDGPYEPHYHYYTHVQERKPCLLIRRFLIHLLVVPPFVIQLCGKDAKIHDSSFLRFSVAFTHA</sequence>